<dbReference type="FunFam" id="3.40.50.1000:FF:000022">
    <property type="entry name" value="Phosphoglycolate phosphatase"/>
    <property type="match status" value="1"/>
</dbReference>
<gene>
    <name evidence="5" type="ORF">SAMN03097708_00100</name>
</gene>
<dbReference type="GO" id="GO:0046872">
    <property type="term" value="F:metal ion binding"/>
    <property type="evidence" value="ECO:0007669"/>
    <property type="project" value="UniProtKB-KW"/>
</dbReference>
<dbReference type="GO" id="GO:0005829">
    <property type="term" value="C:cytosol"/>
    <property type="evidence" value="ECO:0007669"/>
    <property type="project" value="TreeGrafter"/>
</dbReference>
<dbReference type="Pfam" id="PF13419">
    <property type="entry name" value="HAD_2"/>
    <property type="match status" value="1"/>
</dbReference>
<dbReference type="GO" id="GO:0008967">
    <property type="term" value="F:phosphoglycolate phosphatase activity"/>
    <property type="evidence" value="ECO:0007669"/>
    <property type="project" value="TreeGrafter"/>
</dbReference>
<evidence type="ECO:0000313" key="6">
    <source>
        <dbReference type="Proteomes" id="UP000199648"/>
    </source>
</evidence>
<proteinExistence type="predicted"/>
<dbReference type="Gene3D" id="3.40.50.1000">
    <property type="entry name" value="HAD superfamily/HAD-like"/>
    <property type="match status" value="1"/>
</dbReference>
<dbReference type="SFLD" id="SFLDS00003">
    <property type="entry name" value="Haloacid_Dehalogenase"/>
    <property type="match status" value="1"/>
</dbReference>
<dbReference type="GO" id="GO:0006281">
    <property type="term" value="P:DNA repair"/>
    <property type="evidence" value="ECO:0007669"/>
    <property type="project" value="TreeGrafter"/>
</dbReference>
<dbReference type="NCBIfam" id="TIGR01549">
    <property type="entry name" value="HAD-SF-IA-v1"/>
    <property type="match status" value="1"/>
</dbReference>
<dbReference type="RefSeq" id="WP_092991523.1">
    <property type="nucleotide sequence ID" value="NZ_FMWD01000001.1"/>
</dbReference>
<dbReference type="PANTHER" id="PTHR43434:SF23">
    <property type="entry name" value="PHOSPHOGLYCOLATE PHOSPHATASE"/>
    <property type="match status" value="1"/>
</dbReference>
<dbReference type="Gene3D" id="1.10.150.240">
    <property type="entry name" value="Putative phosphatase, domain 2"/>
    <property type="match status" value="1"/>
</dbReference>
<dbReference type="AlphaFoldDB" id="A0A1G5PIK7"/>
<dbReference type="InterPro" id="IPR023214">
    <property type="entry name" value="HAD_sf"/>
</dbReference>
<dbReference type="NCBIfam" id="TIGR01509">
    <property type="entry name" value="HAD-SF-IA-v3"/>
    <property type="match status" value="1"/>
</dbReference>
<accession>A0A1G5PIK7</accession>
<protein>
    <submittedName>
        <fullName evidence="5">Phosphoglycolate phosphatase</fullName>
    </submittedName>
</protein>
<keyword evidence="1" id="KW-0479">Metal-binding</keyword>
<evidence type="ECO:0000256" key="2">
    <source>
        <dbReference type="ARBA" id="ARBA00022801"/>
    </source>
</evidence>
<keyword evidence="2" id="KW-0378">Hydrolase</keyword>
<reference evidence="5 6" key="1">
    <citation type="submission" date="2016-10" db="EMBL/GenBank/DDBJ databases">
        <authorList>
            <person name="de Groot N.N."/>
        </authorList>
    </citation>
    <scope>NUCLEOTIDE SEQUENCE [LARGE SCALE GENOMIC DNA]</scope>
    <source>
        <strain evidence="5 6">HLD2</strain>
    </source>
</reference>
<dbReference type="InterPro" id="IPR006439">
    <property type="entry name" value="HAD-SF_hydro_IA"/>
</dbReference>
<evidence type="ECO:0000256" key="1">
    <source>
        <dbReference type="ARBA" id="ARBA00022723"/>
    </source>
</evidence>
<dbReference type="InterPro" id="IPR023198">
    <property type="entry name" value="PGP-like_dom2"/>
</dbReference>
<keyword evidence="6" id="KW-1185">Reference proteome</keyword>
<dbReference type="InterPro" id="IPR050155">
    <property type="entry name" value="HAD-like_hydrolase_sf"/>
</dbReference>
<evidence type="ECO:0000313" key="5">
    <source>
        <dbReference type="EMBL" id="SCZ49248.1"/>
    </source>
</evidence>
<name>A0A1G5PIK7_9GAMM</name>
<dbReference type="OrthoDB" id="9776368at2"/>
<keyword evidence="3" id="KW-0460">Magnesium</keyword>
<dbReference type="Proteomes" id="UP000199648">
    <property type="component" value="Unassembled WGS sequence"/>
</dbReference>
<evidence type="ECO:0000256" key="4">
    <source>
        <dbReference type="ARBA" id="ARBA00023277"/>
    </source>
</evidence>
<dbReference type="STRING" id="415747.SAMN03097708_00100"/>
<dbReference type="InterPro" id="IPR041492">
    <property type="entry name" value="HAD_2"/>
</dbReference>
<evidence type="ECO:0000256" key="3">
    <source>
        <dbReference type="ARBA" id="ARBA00022842"/>
    </source>
</evidence>
<organism evidence="5 6">
    <name type="scientific">Thiohalomonas denitrificans</name>
    <dbReference type="NCBI Taxonomy" id="415747"/>
    <lineage>
        <taxon>Bacteria</taxon>
        <taxon>Pseudomonadati</taxon>
        <taxon>Pseudomonadota</taxon>
        <taxon>Gammaproteobacteria</taxon>
        <taxon>Thiohalomonadales</taxon>
        <taxon>Thiohalomonadaceae</taxon>
        <taxon>Thiohalomonas</taxon>
    </lineage>
</organism>
<keyword evidence="4" id="KW-0119">Carbohydrate metabolism</keyword>
<dbReference type="InterPro" id="IPR036412">
    <property type="entry name" value="HAD-like_sf"/>
</dbReference>
<dbReference type="SUPFAM" id="SSF56784">
    <property type="entry name" value="HAD-like"/>
    <property type="match status" value="1"/>
</dbReference>
<dbReference type="SFLD" id="SFLDG01135">
    <property type="entry name" value="C1.5.6:_HAD__Beta-PGM__Phospha"/>
    <property type="match status" value="1"/>
</dbReference>
<dbReference type="EMBL" id="FMWD01000001">
    <property type="protein sequence ID" value="SCZ49248.1"/>
    <property type="molecule type" value="Genomic_DNA"/>
</dbReference>
<dbReference type="PANTHER" id="PTHR43434">
    <property type="entry name" value="PHOSPHOGLYCOLATE PHOSPHATASE"/>
    <property type="match status" value="1"/>
</dbReference>
<sequence>MSIIKTVLFDLDGTLADTAPDLADALNAVLIEEDRAPLGYEAIRPVVSHGGIALIRLGFGLEPGAPDFDRLRSSLLEHYRAEIATRTQLFPGMDELLSELERRQMAWGVVTNKPAWLTQPLMAALGLSQRAATIVSGDTVPENKPHPAPMHRACHDTGTAPQSCLYIGDAERDIVAGRNAGMATLVALWGYLGETDHPGDWGANGMIEEPQLVLDWLTATAPASNL</sequence>
<dbReference type="SFLD" id="SFLDG01129">
    <property type="entry name" value="C1.5:_HAD__Beta-PGM__Phosphata"/>
    <property type="match status" value="1"/>
</dbReference>